<dbReference type="InterPro" id="IPR001492">
    <property type="entry name" value="Flagellin"/>
</dbReference>
<comment type="similarity">
    <text evidence="2">Belongs to the bacterial flagellin family.</text>
</comment>
<keyword evidence="5" id="KW-0282">Flagellum</keyword>
<proteinExistence type="inferred from homology"/>
<accession>A0A0D2IZ51</accession>
<comment type="subcellular location">
    <subcellularLocation>
        <location evidence="1">Bacterial flagellum</location>
    </subcellularLocation>
</comment>
<dbReference type="STRING" id="1429043.X474_23460"/>
<dbReference type="PATRIC" id="fig|1429043.3.peg.4962"/>
<dbReference type="InParanoid" id="A0A0D2IZ51"/>
<dbReference type="PANTHER" id="PTHR42792:SF2">
    <property type="entry name" value="FLAGELLIN"/>
    <property type="match status" value="1"/>
</dbReference>
<comment type="caution">
    <text evidence="5">The sequence shown here is derived from an EMBL/GenBank/DDBJ whole genome shotgun (WGS) entry which is preliminary data.</text>
</comment>
<dbReference type="Gene3D" id="1.20.1330.10">
    <property type="entry name" value="f41 fragment of flagellin, N-terminal domain"/>
    <property type="match status" value="1"/>
</dbReference>
<keyword evidence="3" id="KW-0975">Bacterial flagellum</keyword>
<sequence>SSAWWDEEHEEYELELSMDIGGDANQMRVFTITSVNGAGNVIDSTATVGFLGTLSTRLTGTSVVSNYGGTDEDDEWVEAQNGSGNTNWDGRDIRTQSGAQLALGQLEQAINNKDVKRAELGAFANRLENTITNLQIQVENLQASESRISDVDVAHEMTEFTKNNILSQAATAMLAQANSLPQLALKLLGA</sequence>
<dbReference type="EMBL" id="AZAC01000056">
    <property type="protein sequence ID" value="KIX11299.1"/>
    <property type="molecule type" value="Genomic_DNA"/>
</dbReference>
<dbReference type="Pfam" id="PF00700">
    <property type="entry name" value="Flagellin_C"/>
    <property type="match status" value="1"/>
</dbReference>
<reference evidence="5 6" key="1">
    <citation type="submission" date="2013-11" db="EMBL/GenBank/DDBJ databases">
        <title>Metagenomic analysis of a methanogenic consortium involved in long chain n-alkane degradation.</title>
        <authorList>
            <person name="Davidova I.A."/>
            <person name="Callaghan A.V."/>
            <person name="Wawrik B."/>
            <person name="Pruitt S."/>
            <person name="Marks C."/>
            <person name="Duncan K.E."/>
            <person name="Suflita J.M."/>
        </authorList>
    </citation>
    <scope>NUCLEOTIDE SEQUENCE [LARGE SCALE GENOMIC DNA]</scope>
    <source>
        <strain evidence="5 6">SPR</strain>
    </source>
</reference>
<dbReference type="PANTHER" id="PTHR42792">
    <property type="entry name" value="FLAGELLIN"/>
    <property type="match status" value="1"/>
</dbReference>
<dbReference type="SUPFAM" id="SSF64518">
    <property type="entry name" value="Phase 1 flagellin"/>
    <property type="match status" value="1"/>
</dbReference>
<dbReference type="Proteomes" id="UP000032233">
    <property type="component" value="Unassembled WGS sequence"/>
</dbReference>
<name>A0A0D2IZ51_9BACT</name>
<dbReference type="InterPro" id="IPR042187">
    <property type="entry name" value="Flagellin_C_sub2"/>
</dbReference>
<dbReference type="AlphaFoldDB" id="A0A0D2IZ51"/>
<feature type="domain" description="Flagellin C-terminal" evidence="4">
    <location>
        <begin position="104"/>
        <end position="188"/>
    </location>
</feature>
<dbReference type="GO" id="GO:0009288">
    <property type="term" value="C:bacterial-type flagellum"/>
    <property type="evidence" value="ECO:0007669"/>
    <property type="project" value="UniProtKB-SubCell"/>
</dbReference>
<dbReference type="GO" id="GO:0005198">
    <property type="term" value="F:structural molecule activity"/>
    <property type="evidence" value="ECO:0007669"/>
    <property type="project" value="InterPro"/>
</dbReference>
<evidence type="ECO:0000313" key="6">
    <source>
        <dbReference type="Proteomes" id="UP000032233"/>
    </source>
</evidence>
<organism evidence="5 6">
    <name type="scientific">Dethiosulfatarculus sandiegensis</name>
    <dbReference type="NCBI Taxonomy" id="1429043"/>
    <lineage>
        <taxon>Bacteria</taxon>
        <taxon>Pseudomonadati</taxon>
        <taxon>Thermodesulfobacteriota</taxon>
        <taxon>Desulfarculia</taxon>
        <taxon>Desulfarculales</taxon>
        <taxon>Desulfarculaceae</taxon>
        <taxon>Dethiosulfatarculus</taxon>
    </lineage>
</organism>
<dbReference type="RefSeq" id="WP_269433217.1">
    <property type="nucleotide sequence ID" value="NZ_AZAC01000056.1"/>
</dbReference>
<protein>
    <submittedName>
        <fullName evidence="5">Flagellin</fullName>
    </submittedName>
</protein>
<evidence type="ECO:0000256" key="2">
    <source>
        <dbReference type="ARBA" id="ARBA00005709"/>
    </source>
</evidence>
<keyword evidence="5" id="KW-0966">Cell projection</keyword>
<evidence type="ECO:0000259" key="4">
    <source>
        <dbReference type="Pfam" id="PF00700"/>
    </source>
</evidence>
<evidence type="ECO:0000313" key="5">
    <source>
        <dbReference type="EMBL" id="KIX11299.1"/>
    </source>
</evidence>
<gene>
    <name evidence="5" type="ORF">X474_23460</name>
</gene>
<feature type="non-terminal residue" evidence="5">
    <location>
        <position position="1"/>
    </location>
</feature>
<keyword evidence="6" id="KW-1185">Reference proteome</keyword>
<dbReference type="InterPro" id="IPR046358">
    <property type="entry name" value="Flagellin_C"/>
</dbReference>
<evidence type="ECO:0000256" key="1">
    <source>
        <dbReference type="ARBA" id="ARBA00004365"/>
    </source>
</evidence>
<evidence type="ECO:0000256" key="3">
    <source>
        <dbReference type="ARBA" id="ARBA00023143"/>
    </source>
</evidence>
<keyword evidence="5" id="KW-0969">Cilium</keyword>
<dbReference type="Gene3D" id="6.10.10.10">
    <property type="entry name" value="Flagellar export chaperone, C-terminal domain"/>
    <property type="match status" value="1"/>
</dbReference>